<dbReference type="Proteomes" id="UP001071230">
    <property type="component" value="Unassembled WGS sequence"/>
</dbReference>
<keyword evidence="4" id="KW-1185">Reference proteome</keyword>
<dbReference type="KEGG" id="aacx:DEACI_2282"/>
<name>A0A8S0Y350_9FIRM</name>
<dbReference type="EMBL" id="CDGJ01000037">
    <property type="protein sequence ID" value="CEJ07102.1"/>
    <property type="molecule type" value="Genomic_DNA"/>
</dbReference>
<evidence type="ECO:0000313" key="3">
    <source>
        <dbReference type="EMBL" id="CEJ07102.1"/>
    </source>
</evidence>
<protein>
    <submittedName>
        <fullName evidence="2">Uncharacterized protein</fullName>
    </submittedName>
</protein>
<evidence type="ECO:0000256" key="1">
    <source>
        <dbReference type="SAM" id="Phobius"/>
    </source>
</evidence>
<reference evidence="3" key="1">
    <citation type="submission" date="2014-11" db="EMBL/GenBank/DDBJ databases">
        <authorList>
            <person name="Hornung B.V."/>
        </authorList>
    </citation>
    <scope>NUCLEOTIDE SEQUENCE</scope>
    <source>
        <strain evidence="3">INE</strain>
    </source>
</reference>
<keyword evidence="1" id="KW-0812">Transmembrane</keyword>
<evidence type="ECO:0000313" key="4">
    <source>
        <dbReference type="Proteomes" id="UP001071230"/>
    </source>
</evidence>
<feature type="transmembrane region" description="Helical" evidence="1">
    <location>
        <begin position="12"/>
        <end position="35"/>
    </location>
</feature>
<reference evidence="2" key="2">
    <citation type="submission" date="2020-01" db="EMBL/GenBank/DDBJ databases">
        <authorList>
            <person name="Hornung B."/>
        </authorList>
    </citation>
    <scope>NUCLEOTIDE SEQUENCE</scope>
    <source>
        <strain evidence="2">PacBioINE</strain>
    </source>
</reference>
<organism evidence="2">
    <name type="scientific">Acididesulfobacillus acetoxydans</name>
    <dbReference type="NCBI Taxonomy" id="1561005"/>
    <lineage>
        <taxon>Bacteria</taxon>
        <taxon>Bacillati</taxon>
        <taxon>Bacillota</taxon>
        <taxon>Clostridia</taxon>
        <taxon>Eubacteriales</taxon>
        <taxon>Peptococcaceae</taxon>
        <taxon>Acididesulfobacillus</taxon>
    </lineage>
</organism>
<dbReference type="EMBL" id="LR746496">
    <property type="protein sequence ID" value="CAA7601615.1"/>
    <property type="molecule type" value="Genomic_DNA"/>
</dbReference>
<keyword evidence="1" id="KW-1133">Transmembrane helix</keyword>
<accession>A0A8S0Y350</accession>
<dbReference type="AlphaFoldDB" id="A0A8S0Y350"/>
<dbReference type="Proteomes" id="UP000836597">
    <property type="component" value="Chromosome"/>
</dbReference>
<gene>
    <name evidence="3" type="ORF">DEACI_1558</name>
    <name evidence="2" type="ORF">DEACI_2282</name>
</gene>
<keyword evidence="1" id="KW-0472">Membrane</keyword>
<sequence length="43" mass="5100">MTSLPSSYFGLFYPYNIFIAIVLVILFRILIWLYFPPKEPTQS</sequence>
<dbReference type="RefSeq" id="WP_261486632.1">
    <property type="nucleotide sequence ID" value="NZ_CDGJ01000037.1"/>
</dbReference>
<evidence type="ECO:0000313" key="2">
    <source>
        <dbReference type="EMBL" id="CAA7601615.1"/>
    </source>
</evidence>
<proteinExistence type="predicted"/>